<evidence type="ECO:0000256" key="9">
    <source>
        <dbReference type="ARBA" id="ARBA00023004"/>
    </source>
</evidence>
<dbReference type="OMA" id="CRPGDFN"/>
<protein>
    <recommendedName>
        <fullName evidence="4 13">Adenine DNA glycosylase</fullName>
        <ecNumber evidence="3 13">3.2.2.31</ecNumber>
    </recommendedName>
</protein>
<comment type="catalytic activity">
    <reaction evidence="1 13">
        <text>Hydrolyzes free adenine bases from 7,8-dihydro-8-oxoguanine:adenine mismatched double-stranded DNA, leaving an apurinic site.</text>
        <dbReference type="EC" id="3.2.2.31"/>
    </reaction>
</comment>
<evidence type="ECO:0000256" key="10">
    <source>
        <dbReference type="ARBA" id="ARBA00023014"/>
    </source>
</evidence>
<dbReference type="PROSITE" id="PS01155">
    <property type="entry name" value="ENDONUCLEASE_III_2"/>
    <property type="match status" value="1"/>
</dbReference>
<keyword evidence="5" id="KW-0004">4Fe-4S</keyword>
<dbReference type="InterPro" id="IPR029119">
    <property type="entry name" value="MutY_C"/>
</dbReference>
<name>A0A553P044_TIGCA</name>
<sequence length="465" mass="52386">MATKKSSDARCDSHFFTPSEVTQCRQALLAWYDDNQRTLPWRTIAKSERDLNIRGYAVWVSEIMLQQTQVATVIDYYKRWMAKWPDLSALSQASLDEVNEMWSGLGYYSRGRRLREGALKVVENLGGQIPSTSQELMKQLPGVGRYTAAAIGSIAFGEPIGLVDGNVVRVLSRMRKIGAESTAQSTIESHWTNANNLVDESRPGDFNQAVMELGATVCTPKNPNCNQCPVADLCLAFADVQRSKDENTSKLANRVKKEIKDIEDISVKSDCSLCLPKGALIGEVGVQNYPRKGPKNKVRSETSLVCIVTRTIQPGDEIQYLMFQRPKTGLLANLLEFPSFPHQDSNDKLTKKYVTESLKMHLPDTKVEEVKDLDSVGHQFSHIKQTYRVWSCSIKTGTDSTVQLDEGKYQRYQWLNQEELLSSPISTAMKKVFQSLNKSSKRTRDSPVKGQRRIESFFGKRSKHV</sequence>
<dbReference type="FunFam" id="1.10.1670.10:FF:000002">
    <property type="entry name" value="Adenine DNA glycosylase"/>
    <property type="match status" value="1"/>
</dbReference>
<keyword evidence="8" id="KW-0378">Hydrolase</keyword>
<evidence type="ECO:0000259" key="14">
    <source>
        <dbReference type="SMART" id="SM00478"/>
    </source>
</evidence>
<comment type="cofactor">
    <cofactor evidence="13">
        <name>[4Fe-4S] cluster</name>
        <dbReference type="ChEBI" id="CHEBI:49883"/>
    </cofactor>
    <text evidence="13">Binds 1 [4Fe-4S] cluster.</text>
</comment>
<feature type="domain" description="HhH-GPD" evidence="14">
    <location>
        <begin position="64"/>
        <end position="216"/>
    </location>
</feature>
<dbReference type="GO" id="GO:0051539">
    <property type="term" value="F:4 iron, 4 sulfur cluster binding"/>
    <property type="evidence" value="ECO:0007669"/>
    <property type="project" value="UniProtKB-UniRule"/>
</dbReference>
<dbReference type="EC" id="3.2.2.31" evidence="3 13"/>
<evidence type="ECO:0000313" key="15">
    <source>
        <dbReference type="EMBL" id="TRY71055.1"/>
    </source>
</evidence>
<accession>A0A553P044</accession>
<dbReference type="GO" id="GO:0006284">
    <property type="term" value="P:base-excision repair"/>
    <property type="evidence" value="ECO:0007669"/>
    <property type="project" value="UniProtKB-UniRule"/>
</dbReference>
<evidence type="ECO:0000256" key="12">
    <source>
        <dbReference type="ARBA" id="ARBA00023295"/>
    </source>
</evidence>
<dbReference type="Gene3D" id="3.90.79.10">
    <property type="entry name" value="Nucleoside Triphosphate Pyrophosphohydrolase"/>
    <property type="match status" value="1"/>
</dbReference>
<evidence type="ECO:0000256" key="2">
    <source>
        <dbReference type="ARBA" id="ARBA00008343"/>
    </source>
</evidence>
<keyword evidence="9 13" id="KW-0408">Iron</keyword>
<dbReference type="SMART" id="SM00478">
    <property type="entry name" value="ENDO3c"/>
    <property type="match status" value="1"/>
</dbReference>
<dbReference type="InterPro" id="IPR003265">
    <property type="entry name" value="HhH-GPD_domain"/>
</dbReference>
<dbReference type="AlphaFoldDB" id="A0A553P044"/>
<keyword evidence="11" id="KW-0234">DNA repair</keyword>
<dbReference type="InterPro" id="IPR004036">
    <property type="entry name" value="Endonuclease-III-like_CS2"/>
</dbReference>
<keyword evidence="7 13" id="KW-0227">DNA damage</keyword>
<dbReference type="Gene3D" id="1.10.340.30">
    <property type="entry name" value="Hypothetical protein, domain 2"/>
    <property type="match status" value="1"/>
</dbReference>
<dbReference type="STRING" id="6832.A0A553P044"/>
<dbReference type="GO" id="GO:0035485">
    <property type="term" value="F:adenine/guanine mispair binding"/>
    <property type="evidence" value="ECO:0007669"/>
    <property type="project" value="TreeGrafter"/>
</dbReference>
<dbReference type="InterPro" id="IPR003651">
    <property type="entry name" value="Endonuclease3_FeS-loop_motif"/>
</dbReference>
<comment type="function">
    <text evidence="13">Adenine glycosylase active on G-A mispairs.</text>
</comment>
<dbReference type="PANTHER" id="PTHR42944:SF1">
    <property type="entry name" value="ADENINE DNA GLYCOSYLASE"/>
    <property type="match status" value="1"/>
</dbReference>
<dbReference type="GO" id="GO:0005634">
    <property type="term" value="C:nucleus"/>
    <property type="evidence" value="ECO:0007669"/>
    <property type="project" value="TreeGrafter"/>
</dbReference>
<evidence type="ECO:0000256" key="13">
    <source>
        <dbReference type="RuleBase" id="RU365096"/>
    </source>
</evidence>
<dbReference type="GO" id="GO:0000701">
    <property type="term" value="F:purine-specific mismatch base pair DNA N-glycosylase activity"/>
    <property type="evidence" value="ECO:0007669"/>
    <property type="project" value="UniProtKB-EC"/>
</dbReference>
<dbReference type="PANTHER" id="PTHR42944">
    <property type="entry name" value="ADENINE DNA GLYCOSYLASE"/>
    <property type="match status" value="1"/>
</dbReference>
<dbReference type="GO" id="GO:0032357">
    <property type="term" value="F:oxidized purine DNA binding"/>
    <property type="evidence" value="ECO:0007669"/>
    <property type="project" value="TreeGrafter"/>
</dbReference>
<dbReference type="SMART" id="SM00525">
    <property type="entry name" value="FES"/>
    <property type="match status" value="1"/>
</dbReference>
<dbReference type="CDD" id="cd03431">
    <property type="entry name" value="NUDIX_DNA_Glycosylase_C-MutY"/>
    <property type="match status" value="1"/>
</dbReference>
<dbReference type="CDD" id="cd00056">
    <property type="entry name" value="ENDO3c"/>
    <property type="match status" value="1"/>
</dbReference>
<evidence type="ECO:0000256" key="1">
    <source>
        <dbReference type="ARBA" id="ARBA00000843"/>
    </source>
</evidence>
<dbReference type="SUPFAM" id="SSF55811">
    <property type="entry name" value="Nudix"/>
    <property type="match status" value="1"/>
</dbReference>
<organism evidence="15 16">
    <name type="scientific">Tigriopus californicus</name>
    <name type="common">Marine copepod</name>
    <dbReference type="NCBI Taxonomy" id="6832"/>
    <lineage>
        <taxon>Eukaryota</taxon>
        <taxon>Metazoa</taxon>
        <taxon>Ecdysozoa</taxon>
        <taxon>Arthropoda</taxon>
        <taxon>Crustacea</taxon>
        <taxon>Multicrustacea</taxon>
        <taxon>Hexanauplia</taxon>
        <taxon>Copepoda</taxon>
        <taxon>Harpacticoida</taxon>
        <taxon>Harpacticidae</taxon>
        <taxon>Tigriopus</taxon>
    </lineage>
</organism>
<dbReference type="Gene3D" id="1.10.1670.10">
    <property type="entry name" value="Helix-hairpin-Helix base-excision DNA repair enzymes (C-terminal)"/>
    <property type="match status" value="1"/>
</dbReference>
<evidence type="ECO:0000256" key="6">
    <source>
        <dbReference type="ARBA" id="ARBA00022723"/>
    </source>
</evidence>
<keyword evidence="10" id="KW-0411">Iron-sulfur</keyword>
<dbReference type="GO" id="GO:0006298">
    <property type="term" value="P:mismatch repair"/>
    <property type="evidence" value="ECO:0007669"/>
    <property type="project" value="TreeGrafter"/>
</dbReference>
<comment type="similarity">
    <text evidence="2 13">Belongs to the Nth/MutY family.</text>
</comment>
<proteinExistence type="inferred from homology"/>
<dbReference type="OrthoDB" id="10248838at2759"/>
<dbReference type="Proteomes" id="UP000318571">
    <property type="component" value="Chromosome 9"/>
</dbReference>
<evidence type="ECO:0000256" key="8">
    <source>
        <dbReference type="ARBA" id="ARBA00022801"/>
    </source>
</evidence>
<dbReference type="Pfam" id="PF10576">
    <property type="entry name" value="EndIII_4Fe-2S"/>
    <property type="match status" value="1"/>
</dbReference>
<dbReference type="GO" id="GO:0046872">
    <property type="term" value="F:metal ion binding"/>
    <property type="evidence" value="ECO:0007669"/>
    <property type="project" value="UniProtKB-UniRule"/>
</dbReference>
<dbReference type="SUPFAM" id="SSF48150">
    <property type="entry name" value="DNA-glycosylase"/>
    <property type="match status" value="1"/>
</dbReference>
<dbReference type="EMBL" id="VCGU01000009">
    <property type="protein sequence ID" value="TRY71055.1"/>
    <property type="molecule type" value="Genomic_DNA"/>
</dbReference>
<evidence type="ECO:0000256" key="11">
    <source>
        <dbReference type="ARBA" id="ARBA00023204"/>
    </source>
</evidence>
<evidence type="ECO:0000256" key="3">
    <source>
        <dbReference type="ARBA" id="ARBA00012045"/>
    </source>
</evidence>
<evidence type="ECO:0000256" key="5">
    <source>
        <dbReference type="ARBA" id="ARBA00022485"/>
    </source>
</evidence>
<dbReference type="InterPro" id="IPR015797">
    <property type="entry name" value="NUDIX_hydrolase-like_dom_sf"/>
</dbReference>
<keyword evidence="16" id="KW-1185">Reference proteome</keyword>
<evidence type="ECO:0000256" key="7">
    <source>
        <dbReference type="ARBA" id="ARBA00022763"/>
    </source>
</evidence>
<evidence type="ECO:0000313" key="16">
    <source>
        <dbReference type="Proteomes" id="UP000318571"/>
    </source>
</evidence>
<comment type="caution">
    <text evidence="15">The sequence shown here is derived from an EMBL/GenBank/DDBJ whole genome shotgun (WGS) entry which is preliminary data.</text>
</comment>
<keyword evidence="12 13" id="KW-0326">Glycosidase</keyword>
<evidence type="ECO:0000256" key="4">
    <source>
        <dbReference type="ARBA" id="ARBA00022023"/>
    </source>
</evidence>
<gene>
    <name evidence="15" type="ORF">TCAL_02406</name>
</gene>
<dbReference type="Pfam" id="PF00730">
    <property type="entry name" value="HhH-GPD"/>
    <property type="match status" value="1"/>
</dbReference>
<keyword evidence="6" id="KW-0479">Metal-binding</keyword>
<dbReference type="InterPro" id="IPR023170">
    <property type="entry name" value="HhH_base_excis_C"/>
</dbReference>
<reference evidence="15 16" key="1">
    <citation type="journal article" date="2018" name="Nat. Ecol. Evol.">
        <title>Genomic signatures of mitonuclear coevolution across populations of Tigriopus californicus.</title>
        <authorList>
            <person name="Barreto F.S."/>
            <person name="Watson E.T."/>
            <person name="Lima T.G."/>
            <person name="Willett C.S."/>
            <person name="Edmands S."/>
            <person name="Li W."/>
            <person name="Burton R.S."/>
        </authorList>
    </citation>
    <scope>NUCLEOTIDE SEQUENCE [LARGE SCALE GENOMIC DNA]</scope>
    <source>
        <strain evidence="15 16">San Diego</strain>
    </source>
</reference>
<dbReference type="FunFam" id="1.10.340.30:FF:000002">
    <property type="entry name" value="Adenine DNA glycosylase"/>
    <property type="match status" value="1"/>
</dbReference>
<dbReference type="InterPro" id="IPR044298">
    <property type="entry name" value="MIG/MutY"/>
</dbReference>
<dbReference type="InterPro" id="IPR011257">
    <property type="entry name" value="DNA_glycosylase"/>
</dbReference>
<dbReference type="GO" id="GO:0034039">
    <property type="term" value="F:8-oxo-7,8-dihydroguanine DNA N-glycosylase activity"/>
    <property type="evidence" value="ECO:0007669"/>
    <property type="project" value="TreeGrafter"/>
</dbReference>
<dbReference type="Pfam" id="PF14815">
    <property type="entry name" value="NUDIX_4"/>
    <property type="match status" value="1"/>
</dbReference>